<dbReference type="STRING" id="68895.RR42_s1666"/>
<dbReference type="InterPro" id="IPR007715">
    <property type="entry name" value="Coq4"/>
</dbReference>
<dbReference type="PANTHER" id="PTHR12922">
    <property type="entry name" value="UBIQUINONE BIOSYNTHESIS PROTEIN"/>
    <property type="match status" value="1"/>
</dbReference>
<name>A0A0C4YMI0_9BURK</name>
<reference evidence="2 3" key="1">
    <citation type="journal article" date="2015" name="Genome Announc.">
        <title>Complete Genome Sequence of Cupriavidus basilensis 4G11, Isolated from the Oak Ridge Field Research Center Site.</title>
        <authorList>
            <person name="Ray J."/>
            <person name="Waters R.J."/>
            <person name="Skerker J.M."/>
            <person name="Kuehl J.V."/>
            <person name="Price M.N."/>
            <person name="Huang J."/>
            <person name="Chakraborty R."/>
            <person name="Arkin A.P."/>
            <person name="Deutschbauer A."/>
        </authorList>
    </citation>
    <scope>NUCLEOTIDE SEQUENCE [LARGE SCALE GENOMIC DNA]</scope>
    <source>
        <strain evidence="2">4G11</strain>
    </source>
</reference>
<feature type="region of interest" description="Disordered" evidence="1">
    <location>
        <begin position="34"/>
        <end position="65"/>
    </location>
</feature>
<sequence length="311" mass="34321">MDDFDTAPIVVLCQEGDIVVGHSLQRSLIAIRDLDENPGNPEDPKHRRLRHPGSNPGNNPDKRNEAMDIATSPALYKRDFPAAFRAIRKLLANGDDTTQVFLIMRALNGPSTPKNYARLLRTTSGRRLAYLRVELTERFSDPAFIASFAPGTLGAAYRSFLEETGYSATGLAKISNLDREPLVEDPYAWLGRRTRDIHDIWHVLTGYKADENLGEAALVAFSYAQTGGLGWAFIAAATALQSLRKTGNTAYLRAVVEGYRHGRKAKWLMAEDYETLLHEPLEAARARLGILEPVLYQAASKAAQCQPQGAA</sequence>
<gene>
    <name evidence="2" type="ORF">RR42_s1666</name>
</gene>
<dbReference type="PANTHER" id="PTHR12922:SF7">
    <property type="entry name" value="UBIQUINONE BIOSYNTHESIS PROTEIN COQ4 HOMOLOG, MITOCHONDRIAL"/>
    <property type="match status" value="1"/>
</dbReference>
<evidence type="ECO:0000256" key="1">
    <source>
        <dbReference type="SAM" id="MobiDB-lite"/>
    </source>
</evidence>
<organism evidence="2 3">
    <name type="scientific">Cupriavidus basilensis</name>
    <dbReference type="NCBI Taxonomy" id="68895"/>
    <lineage>
        <taxon>Bacteria</taxon>
        <taxon>Pseudomonadati</taxon>
        <taxon>Pseudomonadota</taxon>
        <taxon>Betaproteobacteria</taxon>
        <taxon>Burkholderiales</taxon>
        <taxon>Burkholderiaceae</taxon>
        <taxon>Cupriavidus</taxon>
    </lineage>
</organism>
<protein>
    <recommendedName>
        <fullName evidence="4">Ubiquinone biosynthesis protein</fullName>
    </recommendedName>
</protein>
<keyword evidence="3" id="KW-1185">Reference proteome</keyword>
<accession>A0A0C4YMI0</accession>
<evidence type="ECO:0008006" key="4">
    <source>
        <dbReference type="Google" id="ProtNLM"/>
    </source>
</evidence>
<dbReference type="AlphaFoldDB" id="A0A0C4YMI0"/>
<dbReference type="KEGG" id="cbw:RR42_s1666"/>
<dbReference type="GO" id="GO:0006744">
    <property type="term" value="P:ubiquinone biosynthetic process"/>
    <property type="evidence" value="ECO:0007669"/>
    <property type="project" value="InterPro"/>
</dbReference>
<evidence type="ECO:0000313" key="2">
    <source>
        <dbReference type="EMBL" id="AJG23254.1"/>
    </source>
</evidence>
<dbReference type="Pfam" id="PF05019">
    <property type="entry name" value="Coq4"/>
    <property type="match status" value="1"/>
</dbReference>
<proteinExistence type="predicted"/>
<evidence type="ECO:0000313" key="3">
    <source>
        <dbReference type="Proteomes" id="UP000031843"/>
    </source>
</evidence>
<dbReference type="Proteomes" id="UP000031843">
    <property type="component" value="Chromosome secondary"/>
</dbReference>
<dbReference type="EMBL" id="CP010537">
    <property type="protein sequence ID" value="AJG23254.1"/>
    <property type="molecule type" value="Genomic_DNA"/>
</dbReference>